<evidence type="ECO:0000256" key="1">
    <source>
        <dbReference type="SAM" id="Coils"/>
    </source>
</evidence>
<dbReference type="EMBL" id="HBII01029968">
    <property type="protein sequence ID" value="CAE0353523.1"/>
    <property type="molecule type" value="Transcribed_RNA"/>
</dbReference>
<feature type="coiled-coil region" evidence="1">
    <location>
        <begin position="51"/>
        <end position="92"/>
    </location>
</feature>
<feature type="region of interest" description="Disordered" evidence="2">
    <location>
        <begin position="96"/>
        <end position="128"/>
    </location>
</feature>
<protein>
    <submittedName>
        <fullName evidence="3">Uncharacterized protein</fullName>
    </submittedName>
</protein>
<proteinExistence type="predicted"/>
<sequence length="128" mass="14718">MTASSEHSERNKIMLNNGKQVSDESEVDKEDELIAELQKKKMLKRIADSKATQINTQIKAQKKKNAELDKEIEEIRKTIQDKLDLNEKMSKRAKELKGMIVEKKQSVKQNYSRGPMSPKQSDSEKAEL</sequence>
<keyword evidence="1" id="KW-0175">Coiled coil</keyword>
<organism evidence="3">
    <name type="scientific">Euplotes harpa</name>
    <dbReference type="NCBI Taxonomy" id="151035"/>
    <lineage>
        <taxon>Eukaryota</taxon>
        <taxon>Sar</taxon>
        <taxon>Alveolata</taxon>
        <taxon>Ciliophora</taxon>
        <taxon>Intramacronucleata</taxon>
        <taxon>Spirotrichea</taxon>
        <taxon>Hypotrichia</taxon>
        <taxon>Euplotida</taxon>
        <taxon>Euplotidae</taxon>
        <taxon>Euplotes</taxon>
    </lineage>
</organism>
<name>A0A7S3JFG0_9SPIT</name>
<dbReference type="AlphaFoldDB" id="A0A7S3JFG0"/>
<reference evidence="3" key="1">
    <citation type="submission" date="2021-01" db="EMBL/GenBank/DDBJ databases">
        <authorList>
            <person name="Corre E."/>
            <person name="Pelletier E."/>
            <person name="Niang G."/>
            <person name="Scheremetjew M."/>
            <person name="Finn R."/>
            <person name="Kale V."/>
            <person name="Holt S."/>
            <person name="Cochrane G."/>
            <person name="Meng A."/>
            <person name="Brown T."/>
            <person name="Cohen L."/>
        </authorList>
    </citation>
    <scope>NUCLEOTIDE SEQUENCE</scope>
    <source>
        <strain evidence="3">FSP1.4</strain>
    </source>
</reference>
<feature type="compositionally biased region" description="Basic and acidic residues" evidence="2">
    <location>
        <begin position="96"/>
        <end position="105"/>
    </location>
</feature>
<evidence type="ECO:0000313" key="3">
    <source>
        <dbReference type="EMBL" id="CAE0353523.1"/>
    </source>
</evidence>
<feature type="compositionally biased region" description="Basic and acidic residues" evidence="2">
    <location>
        <begin position="1"/>
        <end position="12"/>
    </location>
</feature>
<evidence type="ECO:0000256" key="2">
    <source>
        <dbReference type="SAM" id="MobiDB-lite"/>
    </source>
</evidence>
<feature type="region of interest" description="Disordered" evidence="2">
    <location>
        <begin position="1"/>
        <end position="27"/>
    </location>
</feature>
<gene>
    <name evidence="3" type="ORF">EHAR0213_LOCUS12439</name>
</gene>
<accession>A0A7S3JFG0</accession>